<evidence type="ECO:0000256" key="10">
    <source>
        <dbReference type="RuleBase" id="RU362115"/>
    </source>
</evidence>
<dbReference type="SUPFAM" id="SSF144091">
    <property type="entry name" value="Rhomboid-like"/>
    <property type="match status" value="1"/>
</dbReference>
<dbReference type="EC" id="3.4.21.105" evidence="10"/>
<feature type="transmembrane region" description="Helical" evidence="10">
    <location>
        <begin position="413"/>
        <end position="433"/>
    </location>
</feature>
<evidence type="ECO:0000259" key="12">
    <source>
        <dbReference type="Pfam" id="PF01694"/>
    </source>
</evidence>
<evidence type="ECO:0000256" key="8">
    <source>
        <dbReference type="ARBA" id="ARBA00022989"/>
    </source>
</evidence>
<dbReference type="GO" id="GO:0016020">
    <property type="term" value="C:membrane"/>
    <property type="evidence" value="ECO:0007669"/>
    <property type="project" value="UniProtKB-SubCell"/>
</dbReference>
<keyword evidence="15" id="KW-1185">Reference proteome</keyword>
<feature type="compositionally biased region" description="Low complexity" evidence="11">
    <location>
        <begin position="64"/>
        <end position="81"/>
    </location>
</feature>
<keyword evidence="6 10" id="KW-0378">Hydrolase</keyword>
<proteinExistence type="inferred from homology"/>
<reference evidence="14 15" key="1">
    <citation type="journal article" date="2009" name="Genome Res.">
        <title>Comparative genomics of the fungal pathogens Candida dubliniensis and Candida albicans.</title>
        <authorList>
            <person name="Jackson A.P."/>
            <person name="Gamble J.A."/>
            <person name="Yeomans T."/>
            <person name="Moran G.P."/>
            <person name="Saunders D."/>
            <person name="Harris D."/>
            <person name="Aslett M."/>
            <person name="Barrell J.F."/>
            <person name="Butler G."/>
            <person name="Citiulo F."/>
            <person name="Coleman D.C."/>
            <person name="de Groot P.W.J."/>
            <person name="Goodwin T.J."/>
            <person name="Quail M.A."/>
            <person name="McQuillan J."/>
            <person name="Munro C.A."/>
            <person name="Pain A."/>
            <person name="Poulter R.T."/>
            <person name="Rajandream M.A."/>
            <person name="Renauld H."/>
            <person name="Spiering M.J."/>
            <person name="Tivey A."/>
            <person name="Gow N.A.R."/>
            <person name="Barrell B."/>
            <person name="Sullivan D.J."/>
            <person name="Berriman M."/>
        </authorList>
    </citation>
    <scope>NUCLEOTIDE SEQUENCE [LARGE SCALE GENOMIC DNA]</scope>
    <source>
        <strain evidence="15">CD36 / ATCC MYA-646 / CBS 7987 / NCPF 3949 / NRRL Y-17841</strain>
    </source>
</reference>
<dbReference type="RefSeq" id="XP_002417793.1">
    <property type="nucleotide sequence ID" value="XM_002417748.1"/>
</dbReference>
<organism evidence="14 15">
    <name type="scientific">Candida dubliniensis (strain CD36 / ATCC MYA-646 / CBS 7987 / NCPF 3949 / NRRL Y-17841)</name>
    <name type="common">Yeast</name>
    <dbReference type="NCBI Taxonomy" id="573826"/>
    <lineage>
        <taxon>Eukaryota</taxon>
        <taxon>Fungi</taxon>
        <taxon>Dikarya</taxon>
        <taxon>Ascomycota</taxon>
        <taxon>Saccharomycotina</taxon>
        <taxon>Pichiomycetes</taxon>
        <taxon>Debaryomycetaceae</taxon>
        <taxon>Candida/Lodderomyces clade</taxon>
        <taxon>Candida</taxon>
    </lineage>
</organism>
<keyword evidence="8 10" id="KW-1133">Transmembrane helix</keyword>
<feature type="transmembrane region" description="Helical" evidence="10">
    <location>
        <begin position="318"/>
        <end position="339"/>
    </location>
</feature>
<dbReference type="eggNOG" id="KOG2289">
    <property type="taxonomic scope" value="Eukaryota"/>
</dbReference>
<dbReference type="OrthoDB" id="2146116at2759"/>
<gene>
    <name evidence="13" type="ordered locus">Cd36_11530</name>
    <name evidence="14" type="ORF">CD36_11530</name>
</gene>
<dbReference type="HOGENOM" id="CLU_022618_0_0_1"/>
<comment type="function">
    <text evidence="10">Serine protease involved in intramembrane proteolysis.</text>
</comment>
<feature type="transmembrane region" description="Helical" evidence="10">
    <location>
        <begin position="382"/>
        <end position="401"/>
    </location>
</feature>
<dbReference type="FunFam" id="1.20.1540.10:FF:000072">
    <property type="entry name" value="RHOMBOID-like protein"/>
    <property type="match status" value="1"/>
</dbReference>
<keyword evidence="5 10" id="KW-0812">Transmembrane</keyword>
<feature type="region of interest" description="Disordered" evidence="11">
    <location>
        <begin position="1"/>
        <end position="185"/>
    </location>
</feature>
<comment type="caution">
    <text evidence="10">Lacks conserved residue(s) required for the propagation of feature annotation.</text>
</comment>
<feature type="domain" description="Peptidase S54 rhomboid" evidence="12">
    <location>
        <begin position="313"/>
        <end position="457"/>
    </location>
</feature>
<dbReference type="GO" id="GO:0006508">
    <property type="term" value="P:proteolysis"/>
    <property type="evidence" value="ECO:0007669"/>
    <property type="project" value="UniProtKB-KW"/>
</dbReference>
<dbReference type="PANTHER" id="PTHR22936">
    <property type="entry name" value="RHOMBOID-RELATED"/>
    <property type="match status" value="1"/>
</dbReference>
<feature type="transmembrane region" description="Helical" evidence="10">
    <location>
        <begin position="351"/>
        <end position="370"/>
    </location>
</feature>
<dbReference type="Gene3D" id="1.20.1540.10">
    <property type="entry name" value="Rhomboid-like"/>
    <property type="match status" value="1"/>
</dbReference>
<accession>B9W9M3</accession>
<evidence type="ECO:0000256" key="7">
    <source>
        <dbReference type="ARBA" id="ARBA00022825"/>
    </source>
</evidence>
<sequence>MPSNTPYPVDKNTFNISDEDDDFPARDLNEHSPLTQSTKRYIKQDFSNSVASLPSLPPKPSHMQPQKPQNRSHQQQQQQYPYGNVSTKHQNKHKQMFENSVPEPNKKDYFEKNITTVRELPPIPDSEKISSQNPFSDSRYTTTTRDYDDVDLPPSPPHSDPFRNDEISDDDSHSEDLKHKMKRNEKNRIRSLRRKPRFHYTKLPYFTIVISLIQIIVFIVELAKMAHLTGSAFQTKPYFNPMLGPSTFLLINMGARYVPCMHQIKDITDDTSILFPCANSTSVDSYVCSLSELCGLTKLKIDNNNGTSAYLPDQWYRIFIPIFLHAGFLHIIFNLLLQVTMGASIERNIGIIKYAIIYISSGIGGFLLGANFTPQGIASTGASGALFGIVATNIILFIYTGKKNTNMYGTKHYALFICIMIGEIVISLVLGLLPGLDNFSHIGGFAMGILSSIVVLKDPFWVFIDGIITYPKNPSTWQQFLNNWNPMYSIEDKIPSRFYVWCGVRVIALVLMIIYLVLLCKNFFNNDIDRGNNCKWCKYFNCIPVKGWCDIGQVSVTSSTNTDTNPNTTASPSSTTVPTMSYSTMTYTTSVPSSVANPKSGSGSNSNSEGTNGGLRKRFESSFGGSGDASNVAPHADIQQQYGIGSGLYIIVIFFTISFLKKKKII</sequence>
<feature type="compositionally biased region" description="Basic and acidic residues" evidence="11">
    <location>
        <begin position="160"/>
        <end position="185"/>
    </location>
</feature>
<dbReference type="InterPro" id="IPR002610">
    <property type="entry name" value="Peptidase_S54_rhomboid-like"/>
</dbReference>
<evidence type="ECO:0000256" key="6">
    <source>
        <dbReference type="ARBA" id="ARBA00022801"/>
    </source>
</evidence>
<dbReference type="Pfam" id="PF01694">
    <property type="entry name" value="Rhomboid"/>
    <property type="match status" value="1"/>
</dbReference>
<feature type="region of interest" description="Disordered" evidence="11">
    <location>
        <begin position="558"/>
        <end position="578"/>
    </location>
</feature>
<name>B9W9M3_CANDC</name>
<comment type="similarity">
    <text evidence="3 10">Belongs to the peptidase S54 family.</text>
</comment>
<feature type="compositionally biased region" description="Polar residues" evidence="11">
    <location>
        <begin position="1"/>
        <end position="16"/>
    </location>
</feature>
<evidence type="ECO:0000313" key="13">
    <source>
        <dbReference type="CGD" id="CAL0000166033"/>
    </source>
</evidence>
<feature type="region of interest" description="Disordered" evidence="11">
    <location>
        <begin position="592"/>
        <end position="619"/>
    </location>
</feature>
<feature type="transmembrane region" description="Helical" evidence="10">
    <location>
        <begin position="203"/>
        <end position="223"/>
    </location>
</feature>
<comment type="subcellular location">
    <subcellularLocation>
        <location evidence="2 10">Membrane</location>
        <topology evidence="2 10">Multi-pass membrane protein</topology>
    </subcellularLocation>
</comment>
<dbReference type="InterPro" id="IPR022764">
    <property type="entry name" value="Peptidase_S54_rhomboid_dom"/>
</dbReference>
<dbReference type="AlphaFoldDB" id="B9W9M3"/>
<evidence type="ECO:0000313" key="15">
    <source>
        <dbReference type="Proteomes" id="UP000002605"/>
    </source>
</evidence>
<dbReference type="CGD" id="CAL0000166033">
    <property type="gene designation" value="Cd36_11530"/>
</dbReference>
<evidence type="ECO:0000256" key="1">
    <source>
        <dbReference type="ARBA" id="ARBA00000156"/>
    </source>
</evidence>
<evidence type="ECO:0000256" key="4">
    <source>
        <dbReference type="ARBA" id="ARBA00022670"/>
    </source>
</evidence>
<dbReference type="KEGG" id="cdu:CD36_11530"/>
<dbReference type="PANTHER" id="PTHR22936:SF69">
    <property type="entry name" value="RHOMBOID-LIKE PROTEIN"/>
    <property type="match status" value="1"/>
</dbReference>
<comment type="catalytic activity">
    <reaction evidence="1 10">
        <text>Cleaves type-1 transmembrane domains using a catalytic dyad composed of serine and histidine that are contributed by different transmembrane domains.</text>
        <dbReference type="EC" id="3.4.21.105"/>
    </reaction>
</comment>
<evidence type="ECO:0000256" key="2">
    <source>
        <dbReference type="ARBA" id="ARBA00004141"/>
    </source>
</evidence>
<keyword evidence="9 10" id="KW-0472">Membrane</keyword>
<feature type="compositionally biased region" description="Low complexity" evidence="11">
    <location>
        <begin position="592"/>
        <end position="610"/>
    </location>
</feature>
<protein>
    <recommendedName>
        <fullName evidence="10">Rhomboid-type serine protease</fullName>
        <ecNumber evidence="10">3.4.21.105</ecNumber>
    </recommendedName>
</protein>
<evidence type="ECO:0000256" key="3">
    <source>
        <dbReference type="ARBA" id="ARBA00009045"/>
    </source>
</evidence>
<feature type="transmembrane region" description="Helical" evidence="10">
    <location>
        <begin position="498"/>
        <end position="518"/>
    </location>
</feature>
<evidence type="ECO:0000313" key="14">
    <source>
        <dbReference type="EMBL" id="CAX45507.1"/>
    </source>
</evidence>
<dbReference type="InterPro" id="IPR035952">
    <property type="entry name" value="Rhomboid-like_sf"/>
</dbReference>
<feature type="transmembrane region" description="Helical" evidence="10">
    <location>
        <begin position="642"/>
        <end position="660"/>
    </location>
</feature>
<evidence type="ECO:0000256" key="5">
    <source>
        <dbReference type="ARBA" id="ARBA00022692"/>
    </source>
</evidence>
<evidence type="ECO:0000256" key="11">
    <source>
        <dbReference type="SAM" id="MobiDB-lite"/>
    </source>
</evidence>
<feature type="compositionally biased region" description="Polar residues" evidence="11">
    <location>
        <begin position="32"/>
        <end position="52"/>
    </location>
</feature>
<dbReference type="GO" id="GO:0004252">
    <property type="term" value="F:serine-type endopeptidase activity"/>
    <property type="evidence" value="ECO:0007669"/>
    <property type="project" value="InterPro"/>
</dbReference>
<keyword evidence="4 10" id="KW-0645">Protease</keyword>
<feature type="transmembrane region" description="Helical" evidence="10">
    <location>
        <begin position="439"/>
        <end position="456"/>
    </location>
</feature>
<dbReference type="EMBL" id="FM992688">
    <property type="protein sequence ID" value="CAX45507.1"/>
    <property type="molecule type" value="Genomic_DNA"/>
</dbReference>
<dbReference type="GeneID" id="8045343"/>
<evidence type="ECO:0000256" key="9">
    <source>
        <dbReference type="ARBA" id="ARBA00023136"/>
    </source>
</evidence>
<dbReference type="Proteomes" id="UP000002605">
    <property type="component" value="Chromosome 1"/>
</dbReference>
<keyword evidence="7 10" id="KW-0720">Serine protease</keyword>